<sequence>MIDAHIHLDWYQPDELQQIIRTRKIDGMIAVASDFDSCQKVWQLAQKYPFVYPAFGWHPEQALPTVQEINQILQAIEQRFQHIAAIGEVGLPYYTKRKDPSLDDAPYRALLERFMQAAKKYDLPIVLHAVYEDASVACDMLEKYQIKRAHFHWFKGDQATVKRMINNQYMISVTPDCWYKEETVSVIQQYPLELMMAETDGPWQFQGPFQNQMTRPDMIMDVMKKIAEIKQLSFDAVRQQVTDNTYHFYRLERF</sequence>
<comment type="caution">
    <text evidence="4">The sequence shown here is derived from an EMBL/GenBank/DDBJ whole genome shotgun (WGS) entry which is preliminary data.</text>
</comment>
<evidence type="ECO:0000256" key="2">
    <source>
        <dbReference type="ARBA" id="ARBA00022723"/>
    </source>
</evidence>
<dbReference type="PANTHER" id="PTHR46317">
    <property type="entry name" value="HYDROLASE OF PHP SUPERFAMILY-RELATED PROTEIN"/>
    <property type="match status" value="1"/>
</dbReference>
<dbReference type="Gene3D" id="3.20.20.140">
    <property type="entry name" value="Metal-dependent hydrolases"/>
    <property type="match status" value="1"/>
</dbReference>
<dbReference type="RefSeq" id="WP_379594013.1">
    <property type="nucleotide sequence ID" value="NZ_JBHTKK010000029.1"/>
</dbReference>
<dbReference type="CDD" id="cd01310">
    <property type="entry name" value="TatD_DNAse"/>
    <property type="match status" value="1"/>
</dbReference>
<dbReference type="GO" id="GO:0016787">
    <property type="term" value="F:hydrolase activity"/>
    <property type="evidence" value="ECO:0007669"/>
    <property type="project" value="UniProtKB-KW"/>
</dbReference>
<proteinExistence type="inferred from homology"/>
<dbReference type="InterPro" id="IPR032466">
    <property type="entry name" value="Metal_Hydrolase"/>
</dbReference>
<keyword evidence="3 4" id="KW-0378">Hydrolase</keyword>
<evidence type="ECO:0000313" key="4">
    <source>
        <dbReference type="EMBL" id="MFD1067857.1"/>
    </source>
</evidence>
<evidence type="ECO:0000256" key="1">
    <source>
        <dbReference type="ARBA" id="ARBA00009275"/>
    </source>
</evidence>
<dbReference type="InterPro" id="IPR001130">
    <property type="entry name" value="TatD-like"/>
</dbReference>
<dbReference type="SUPFAM" id="SSF51556">
    <property type="entry name" value="Metallo-dependent hydrolases"/>
    <property type="match status" value="1"/>
</dbReference>
<keyword evidence="5" id="KW-1185">Reference proteome</keyword>
<name>A0ABW3NJM0_9BACI</name>
<gene>
    <name evidence="4" type="ORF">ACFQ19_17755</name>
</gene>
<dbReference type="EMBL" id="JBHTKK010000029">
    <property type="protein sequence ID" value="MFD1067857.1"/>
    <property type="molecule type" value="Genomic_DNA"/>
</dbReference>
<accession>A0ABW3NJM0</accession>
<comment type="similarity">
    <text evidence="1">Belongs to the metallo-dependent hydrolases superfamily. TatD-type hydrolase family.</text>
</comment>
<dbReference type="Pfam" id="PF01026">
    <property type="entry name" value="TatD_DNase"/>
    <property type="match status" value="1"/>
</dbReference>
<dbReference type="Proteomes" id="UP001597041">
    <property type="component" value="Unassembled WGS sequence"/>
</dbReference>
<reference evidence="5" key="1">
    <citation type="journal article" date="2019" name="Int. J. Syst. Evol. Microbiol.">
        <title>The Global Catalogue of Microorganisms (GCM) 10K type strain sequencing project: providing services to taxonomists for standard genome sequencing and annotation.</title>
        <authorList>
            <consortium name="The Broad Institute Genomics Platform"/>
            <consortium name="The Broad Institute Genome Sequencing Center for Infectious Disease"/>
            <person name="Wu L."/>
            <person name="Ma J."/>
        </authorList>
    </citation>
    <scope>NUCLEOTIDE SEQUENCE [LARGE SCALE GENOMIC DNA]</scope>
    <source>
        <strain evidence="5">CCUG 56608</strain>
    </source>
</reference>
<dbReference type="PIRSF" id="PIRSF005902">
    <property type="entry name" value="DNase_TatD"/>
    <property type="match status" value="1"/>
</dbReference>
<evidence type="ECO:0000313" key="5">
    <source>
        <dbReference type="Proteomes" id="UP001597041"/>
    </source>
</evidence>
<keyword evidence="2" id="KW-0479">Metal-binding</keyword>
<protein>
    <submittedName>
        <fullName evidence="4">TatD family hydrolase</fullName>
    </submittedName>
</protein>
<evidence type="ECO:0000256" key="3">
    <source>
        <dbReference type="ARBA" id="ARBA00022801"/>
    </source>
</evidence>
<dbReference type="PANTHER" id="PTHR46317:SF1">
    <property type="entry name" value="HYDROLASE, TATD FAMILY"/>
    <property type="match status" value="1"/>
</dbReference>
<organism evidence="4 5">
    <name type="scientific">Oceanobacillus locisalsi</name>
    <dbReference type="NCBI Taxonomy" id="546107"/>
    <lineage>
        <taxon>Bacteria</taxon>
        <taxon>Bacillati</taxon>
        <taxon>Bacillota</taxon>
        <taxon>Bacilli</taxon>
        <taxon>Bacillales</taxon>
        <taxon>Bacillaceae</taxon>
        <taxon>Oceanobacillus</taxon>
    </lineage>
</organism>